<dbReference type="EMBL" id="AYYR01000106">
    <property type="protein sequence ID" value="KRM74031.1"/>
    <property type="molecule type" value="Genomic_DNA"/>
</dbReference>
<sequence length="172" mass="19949">MGGLNDCFKSWDEWATLANVKRLLRQYHTFKLELATIRLNTSLSGVTYDGMPHSITNVNGTEESLVNELAKEQRQRDLLTHQIAMVDGTLTTMHDIDDWTSYLATVIEYRYIKRWRVVKCCMKLGEQSYIKEQYDGTPLPKTTFNDHQNSALLAFARIYPDRKQLIAEKVRS</sequence>
<protein>
    <submittedName>
        <fullName evidence="1">Uncharacterized protein</fullName>
    </submittedName>
</protein>
<name>A0A0R2B3Z7_SECCO</name>
<evidence type="ECO:0000313" key="1">
    <source>
        <dbReference type="EMBL" id="KRM74031.1"/>
    </source>
</evidence>
<gene>
    <name evidence="1" type="ORF">FC82_GL000802</name>
</gene>
<evidence type="ECO:0000313" key="2">
    <source>
        <dbReference type="Proteomes" id="UP000051845"/>
    </source>
</evidence>
<proteinExistence type="predicted"/>
<dbReference type="Proteomes" id="UP000051845">
    <property type="component" value="Unassembled WGS sequence"/>
</dbReference>
<organism evidence="1 2">
    <name type="scientific">Secundilactobacillus collinoides DSM 20515 = JCM 1123</name>
    <dbReference type="NCBI Taxonomy" id="1423733"/>
    <lineage>
        <taxon>Bacteria</taxon>
        <taxon>Bacillati</taxon>
        <taxon>Bacillota</taxon>
        <taxon>Bacilli</taxon>
        <taxon>Lactobacillales</taxon>
        <taxon>Lactobacillaceae</taxon>
        <taxon>Secundilactobacillus</taxon>
    </lineage>
</organism>
<dbReference type="AlphaFoldDB" id="A0A0R2B3Z7"/>
<reference evidence="1 2" key="1">
    <citation type="journal article" date="2015" name="Genome Announc.">
        <title>Expanding the biotechnology potential of lactobacilli through comparative genomics of 213 strains and associated genera.</title>
        <authorList>
            <person name="Sun Z."/>
            <person name="Harris H.M."/>
            <person name="McCann A."/>
            <person name="Guo C."/>
            <person name="Argimon S."/>
            <person name="Zhang W."/>
            <person name="Yang X."/>
            <person name="Jeffery I.B."/>
            <person name="Cooney J.C."/>
            <person name="Kagawa T.F."/>
            <person name="Liu W."/>
            <person name="Song Y."/>
            <person name="Salvetti E."/>
            <person name="Wrobel A."/>
            <person name="Rasinkangas P."/>
            <person name="Parkhill J."/>
            <person name="Rea M.C."/>
            <person name="O'Sullivan O."/>
            <person name="Ritari J."/>
            <person name="Douillard F.P."/>
            <person name="Paul Ross R."/>
            <person name="Yang R."/>
            <person name="Briner A.E."/>
            <person name="Felis G.E."/>
            <person name="de Vos W.M."/>
            <person name="Barrangou R."/>
            <person name="Klaenhammer T.R."/>
            <person name="Caufield P.W."/>
            <person name="Cui Y."/>
            <person name="Zhang H."/>
            <person name="O'Toole P.W."/>
        </authorList>
    </citation>
    <scope>NUCLEOTIDE SEQUENCE [LARGE SCALE GENOMIC DNA]</scope>
    <source>
        <strain evidence="1 2">DSM 20515</strain>
    </source>
</reference>
<accession>A0A0R2B3Z7</accession>
<comment type="caution">
    <text evidence="1">The sequence shown here is derived from an EMBL/GenBank/DDBJ whole genome shotgun (WGS) entry which is preliminary data.</text>
</comment>
<dbReference type="STRING" id="33960.TY91_15860"/>
<dbReference type="PATRIC" id="fig|1423733.4.peg.837"/>